<feature type="compositionally biased region" description="Basic residues" evidence="2">
    <location>
        <begin position="35"/>
        <end position="50"/>
    </location>
</feature>
<dbReference type="PANTHER" id="PTHR19305:SF9">
    <property type="entry name" value="SYNAPTOSOMAL-ASSOCIATED PROTEIN 29"/>
    <property type="match status" value="1"/>
</dbReference>
<name>A0AAV2PUF8_MEGNR</name>
<evidence type="ECO:0000313" key="4">
    <source>
        <dbReference type="EMBL" id="CAL4064475.1"/>
    </source>
</evidence>
<comment type="similarity">
    <text evidence="1">Belongs to the SNAP-25 family.</text>
</comment>
<dbReference type="GO" id="GO:0005484">
    <property type="term" value="F:SNAP receptor activity"/>
    <property type="evidence" value="ECO:0007669"/>
    <property type="project" value="TreeGrafter"/>
</dbReference>
<reference evidence="4 5" key="1">
    <citation type="submission" date="2024-05" db="EMBL/GenBank/DDBJ databases">
        <authorList>
            <person name="Wallberg A."/>
        </authorList>
    </citation>
    <scope>NUCLEOTIDE SEQUENCE [LARGE SCALE GENOMIC DNA]</scope>
</reference>
<feature type="region of interest" description="Disordered" evidence="2">
    <location>
        <begin position="1"/>
        <end position="50"/>
    </location>
</feature>
<dbReference type="InterPro" id="IPR000727">
    <property type="entry name" value="T_SNARE_dom"/>
</dbReference>
<dbReference type="GO" id="GO:0031201">
    <property type="term" value="C:SNARE complex"/>
    <property type="evidence" value="ECO:0007669"/>
    <property type="project" value="TreeGrafter"/>
</dbReference>
<dbReference type="SUPFAM" id="SSF58038">
    <property type="entry name" value="SNARE fusion complex"/>
    <property type="match status" value="1"/>
</dbReference>
<evidence type="ECO:0000256" key="1">
    <source>
        <dbReference type="ARBA" id="ARBA00009480"/>
    </source>
</evidence>
<proteinExistence type="inferred from homology"/>
<dbReference type="PANTHER" id="PTHR19305">
    <property type="entry name" value="SYNAPTOSOMAL ASSOCIATED PROTEIN"/>
    <property type="match status" value="1"/>
</dbReference>
<dbReference type="GO" id="GO:0005886">
    <property type="term" value="C:plasma membrane"/>
    <property type="evidence" value="ECO:0007669"/>
    <property type="project" value="TreeGrafter"/>
</dbReference>
<comment type="caution">
    <text evidence="4">The sequence shown here is derived from an EMBL/GenBank/DDBJ whole genome shotgun (WGS) entry which is preliminary data.</text>
</comment>
<dbReference type="PROSITE" id="PS50192">
    <property type="entry name" value="T_SNARE"/>
    <property type="match status" value="1"/>
</dbReference>
<dbReference type="Proteomes" id="UP001497623">
    <property type="component" value="Unassembled WGS sequence"/>
</dbReference>
<dbReference type="GO" id="GO:0019905">
    <property type="term" value="F:syntaxin binding"/>
    <property type="evidence" value="ECO:0007669"/>
    <property type="project" value="TreeGrafter"/>
</dbReference>
<dbReference type="CDD" id="cd15856">
    <property type="entry name" value="SNARE_SNAP29C"/>
    <property type="match status" value="1"/>
</dbReference>
<protein>
    <recommendedName>
        <fullName evidence="3">t-SNARE coiled-coil homology domain-containing protein</fullName>
    </recommendedName>
</protein>
<organism evidence="4 5">
    <name type="scientific">Meganyctiphanes norvegica</name>
    <name type="common">Northern krill</name>
    <name type="synonym">Thysanopoda norvegica</name>
    <dbReference type="NCBI Taxonomy" id="48144"/>
    <lineage>
        <taxon>Eukaryota</taxon>
        <taxon>Metazoa</taxon>
        <taxon>Ecdysozoa</taxon>
        <taxon>Arthropoda</taxon>
        <taxon>Crustacea</taxon>
        <taxon>Multicrustacea</taxon>
        <taxon>Malacostraca</taxon>
        <taxon>Eumalacostraca</taxon>
        <taxon>Eucarida</taxon>
        <taxon>Euphausiacea</taxon>
        <taxon>Euphausiidae</taxon>
        <taxon>Meganyctiphanes</taxon>
    </lineage>
</organism>
<sequence length="265" mass="30192">MPSADWDANSILEGALEDQRKSSLPLTSESDYVPKKSRPSNKRKKFKRRDRRILKRRRAKVDKQILKYPTRAKHIVKGTQKVDIKSKGESNNHETLRNIEFSVEDIKAAMGELPETSAPGPDNFPSILLNKCRTQRVVVEYISSTFLSSFADDTRVGHRVKTVEDLTKFQKDLDSIYRMYLPLKLEGISEADRECTLPQNKNHVWINPCMYEMAAGLSRLKGLAIGLGDEVTDQNTILDRIQGKAEKADHSIEGQNLQIKKLLKK</sequence>
<feature type="domain" description="T-SNARE coiled-coil homology" evidence="3">
    <location>
        <begin position="210"/>
        <end position="262"/>
    </location>
</feature>
<keyword evidence="5" id="KW-1185">Reference proteome</keyword>
<dbReference type="GO" id="GO:0031629">
    <property type="term" value="P:synaptic vesicle fusion to presynaptic active zone membrane"/>
    <property type="evidence" value="ECO:0007669"/>
    <property type="project" value="TreeGrafter"/>
</dbReference>
<dbReference type="GO" id="GO:0098793">
    <property type="term" value="C:presynapse"/>
    <property type="evidence" value="ECO:0007669"/>
    <property type="project" value="GOC"/>
</dbReference>
<accession>A0AAV2PUF8</accession>
<evidence type="ECO:0000256" key="2">
    <source>
        <dbReference type="SAM" id="MobiDB-lite"/>
    </source>
</evidence>
<evidence type="ECO:0000313" key="5">
    <source>
        <dbReference type="Proteomes" id="UP001497623"/>
    </source>
</evidence>
<dbReference type="Gene3D" id="1.20.5.110">
    <property type="match status" value="1"/>
</dbReference>
<dbReference type="EMBL" id="CAXKWB010001495">
    <property type="protein sequence ID" value="CAL4064475.1"/>
    <property type="molecule type" value="Genomic_DNA"/>
</dbReference>
<dbReference type="GO" id="GO:0016082">
    <property type="term" value="P:synaptic vesicle priming"/>
    <property type="evidence" value="ECO:0007669"/>
    <property type="project" value="TreeGrafter"/>
</dbReference>
<dbReference type="AlphaFoldDB" id="A0AAV2PUF8"/>
<evidence type="ECO:0000259" key="3">
    <source>
        <dbReference type="PROSITE" id="PS50192"/>
    </source>
</evidence>
<gene>
    <name evidence="4" type="ORF">MNOR_LOCUS4124</name>
</gene>